<dbReference type="EMBL" id="MU853406">
    <property type="protein sequence ID" value="KAK4135208.1"/>
    <property type="molecule type" value="Genomic_DNA"/>
</dbReference>
<organism evidence="3 4">
    <name type="scientific">Trichocladium antarcticum</name>
    <dbReference type="NCBI Taxonomy" id="1450529"/>
    <lineage>
        <taxon>Eukaryota</taxon>
        <taxon>Fungi</taxon>
        <taxon>Dikarya</taxon>
        <taxon>Ascomycota</taxon>
        <taxon>Pezizomycotina</taxon>
        <taxon>Sordariomycetes</taxon>
        <taxon>Sordariomycetidae</taxon>
        <taxon>Sordariales</taxon>
        <taxon>Chaetomiaceae</taxon>
        <taxon>Trichocladium</taxon>
    </lineage>
</organism>
<gene>
    <name evidence="3" type="ORF">BT67DRAFT_433361</name>
</gene>
<feature type="region of interest" description="Disordered" evidence="1">
    <location>
        <begin position="313"/>
        <end position="348"/>
    </location>
</feature>
<feature type="compositionally biased region" description="Pro residues" evidence="1">
    <location>
        <begin position="158"/>
        <end position="176"/>
    </location>
</feature>
<dbReference type="Proteomes" id="UP001304895">
    <property type="component" value="Unassembled WGS sequence"/>
</dbReference>
<comment type="caution">
    <text evidence="3">The sequence shown here is derived from an EMBL/GenBank/DDBJ whole genome shotgun (WGS) entry which is preliminary data.</text>
</comment>
<protein>
    <submittedName>
        <fullName evidence="3">Uncharacterized protein</fullName>
    </submittedName>
</protein>
<keyword evidence="2" id="KW-0472">Membrane</keyword>
<feature type="transmembrane region" description="Helical" evidence="2">
    <location>
        <begin position="58"/>
        <end position="79"/>
    </location>
</feature>
<evidence type="ECO:0000256" key="2">
    <source>
        <dbReference type="SAM" id="Phobius"/>
    </source>
</evidence>
<keyword evidence="4" id="KW-1185">Reference proteome</keyword>
<feature type="region of interest" description="Disordered" evidence="1">
    <location>
        <begin position="240"/>
        <end position="272"/>
    </location>
</feature>
<name>A0AAN6ULP2_9PEZI</name>
<evidence type="ECO:0000256" key="1">
    <source>
        <dbReference type="SAM" id="MobiDB-lite"/>
    </source>
</evidence>
<evidence type="ECO:0000313" key="3">
    <source>
        <dbReference type="EMBL" id="KAK4135208.1"/>
    </source>
</evidence>
<reference evidence="3" key="1">
    <citation type="journal article" date="2023" name="Mol. Phylogenet. Evol.">
        <title>Genome-scale phylogeny and comparative genomics of the fungal order Sordariales.</title>
        <authorList>
            <person name="Hensen N."/>
            <person name="Bonometti L."/>
            <person name="Westerberg I."/>
            <person name="Brannstrom I.O."/>
            <person name="Guillou S."/>
            <person name="Cros-Aarteil S."/>
            <person name="Calhoun S."/>
            <person name="Haridas S."/>
            <person name="Kuo A."/>
            <person name="Mondo S."/>
            <person name="Pangilinan J."/>
            <person name="Riley R."/>
            <person name="LaButti K."/>
            <person name="Andreopoulos B."/>
            <person name="Lipzen A."/>
            <person name="Chen C."/>
            <person name="Yan M."/>
            <person name="Daum C."/>
            <person name="Ng V."/>
            <person name="Clum A."/>
            <person name="Steindorff A."/>
            <person name="Ohm R.A."/>
            <person name="Martin F."/>
            <person name="Silar P."/>
            <person name="Natvig D.O."/>
            <person name="Lalanne C."/>
            <person name="Gautier V."/>
            <person name="Ament-Velasquez S.L."/>
            <person name="Kruys A."/>
            <person name="Hutchinson M.I."/>
            <person name="Powell A.J."/>
            <person name="Barry K."/>
            <person name="Miller A.N."/>
            <person name="Grigoriev I.V."/>
            <person name="Debuchy R."/>
            <person name="Gladieux P."/>
            <person name="Hiltunen Thoren M."/>
            <person name="Johannesson H."/>
        </authorList>
    </citation>
    <scope>NUCLEOTIDE SEQUENCE</scope>
    <source>
        <strain evidence="3">CBS 123565</strain>
    </source>
</reference>
<sequence length="348" mass="37698">MYSVWDTVKETGGSKEDLDYMLNRLVSKRKANNCYYNTCAQTQWEGHNLYGGQDRSNFNIYVASIVFVLNLSLFSPFFYTLTNTPTLSDPTVQAPCEHFIPPVPPTVTEGNNTSPAAAPAAAAPAAAAPAAAATAAAALAALAALPDLEPDPIYNISIPPPPPRVTTTPCPPPVPLLPSSRKVPLPRPPPPRKKKKKVDADELGLQARSVPCTVCITRLYNRVIRACHFQARNCWLASRTRASTTRSGTSTRKSARPRTAFQSAEEKSSSALERTTIANEQLVGIGTSLLDVLREGVAALGENNKLLRQISRELRAEPARAEPARAEPERAEPERAEPERAEPEPTKG</sequence>
<reference evidence="3" key="2">
    <citation type="submission" date="2023-05" db="EMBL/GenBank/DDBJ databases">
        <authorList>
            <consortium name="Lawrence Berkeley National Laboratory"/>
            <person name="Steindorff A."/>
            <person name="Hensen N."/>
            <person name="Bonometti L."/>
            <person name="Westerberg I."/>
            <person name="Brannstrom I.O."/>
            <person name="Guillou S."/>
            <person name="Cros-Aarteil S."/>
            <person name="Calhoun S."/>
            <person name="Haridas S."/>
            <person name="Kuo A."/>
            <person name="Mondo S."/>
            <person name="Pangilinan J."/>
            <person name="Riley R."/>
            <person name="Labutti K."/>
            <person name="Andreopoulos B."/>
            <person name="Lipzen A."/>
            <person name="Chen C."/>
            <person name="Yanf M."/>
            <person name="Daum C."/>
            <person name="Ng V."/>
            <person name="Clum A."/>
            <person name="Ohm R."/>
            <person name="Martin F."/>
            <person name="Silar P."/>
            <person name="Natvig D."/>
            <person name="Lalanne C."/>
            <person name="Gautier V."/>
            <person name="Ament-Velasquez S.L."/>
            <person name="Kruys A."/>
            <person name="Hutchinson M.I."/>
            <person name="Powell A.J."/>
            <person name="Barry K."/>
            <person name="Miller A.N."/>
            <person name="Grigoriev I.V."/>
            <person name="Debuchy R."/>
            <person name="Gladieux P."/>
            <person name="Thoren M.H."/>
            <person name="Johannesson H."/>
        </authorList>
    </citation>
    <scope>NUCLEOTIDE SEQUENCE</scope>
    <source>
        <strain evidence="3">CBS 123565</strain>
    </source>
</reference>
<dbReference type="AlphaFoldDB" id="A0AAN6ULP2"/>
<accession>A0AAN6ULP2</accession>
<evidence type="ECO:0000313" key="4">
    <source>
        <dbReference type="Proteomes" id="UP001304895"/>
    </source>
</evidence>
<keyword evidence="2" id="KW-1133">Transmembrane helix</keyword>
<feature type="compositionally biased region" description="Low complexity" evidence="1">
    <location>
        <begin position="240"/>
        <end position="252"/>
    </location>
</feature>
<keyword evidence="2" id="KW-0812">Transmembrane</keyword>
<proteinExistence type="predicted"/>
<feature type="region of interest" description="Disordered" evidence="1">
    <location>
        <begin position="155"/>
        <end position="200"/>
    </location>
</feature>